<gene>
    <name evidence="8" type="primary">fliD</name>
    <name evidence="8" type="ORF">V8G57_21335</name>
</gene>
<dbReference type="PANTHER" id="PTHR30288:SF0">
    <property type="entry name" value="FLAGELLAR HOOK-ASSOCIATED PROTEIN 2"/>
    <property type="match status" value="1"/>
</dbReference>
<keyword evidence="8" id="KW-0966">Cell projection</keyword>
<evidence type="ECO:0000256" key="1">
    <source>
        <dbReference type="ARBA" id="ARBA00009764"/>
    </source>
</evidence>
<proteinExistence type="inferred from homology"/>
<keyword evidence="5" id="KW-0964">Secreted</keyword>
<comment type="similarity">
    <text evidence="1 5">Belongs to the FliD family.</text>
</comment>
<keyword evidence="8" id="KW-0969">Cilium</keyword>
<dbReference type="Pfam" id="PF02465">
    <property type="entry name" value="FliD_N"/>
    <property type="match status" value="1"/>
</dbReference>
<evidence type="ECO:0000256" key="5">
    <source>
        <dbReference type="RuleBase" id="RU362066"/>
    </source>
</evidence>
<dbReference type="InterPro" id="IPR003481">
    <property type="entry name" value="FliD_N"/>
</dbReference>
<evidence type="ECO:0000313" key="9">
    <source>
        <dbReference type="Proteomes" id="UP001495910"/>
    </source>
</evidence>
<evidence type="ECO:0000256" key="4">
    <source>
        <dbReference type="ARBA" id="ARBA00023143"/>
    </source>
</evidence>
<sequence length="486" mass="49038">MTLVTNLGAASGLPLATLLSSITVSENMPLTAMSNQQSAYNAKLSAYGVIQNALSTLQAAAAQLGNPTLFQNVTATSSATSVLSATATATAGAGNYAINVSQLAQAQSLATGGVASTTAAIGSGTVTLQFGSISGGTLDPASGKYSGATFTADSTRAAASITIDSSNNTLAGIRDAINKNKALGVTATIVNDGSDTPNRLVLTSTQTGAASTMKISVSGDAALSNLLSNDPAGTQNLQQTVEGKNAQLTVNGIAITSASNTVKEAVQGVTMTLTGTGPSTLSLQSNTAAVQAAISNFVTTYNSLQTLTKQYTAFDTTAQTQAPLTGDATLRNIQTRIRDTMNTPQPASGSGAPLTMLAQIGVTFQADGTMAIDSTKLTSALSTNLSGVQNLFSSTSGTTGFGSTMSTLLTGFTASNGPLKSATDGLNSSLKTLATQMTSTQSLISTTIARYTKQFTDLDTLIAGMNQTSSYLTQQFAAINGTTTSK</sequence>
<comment type="subunit">
    <text evidence="2 5">Homopentamer.</text>
</comment>
<evidence type="ECO:0000259" key="6">
    <source>
        <dbReference type="Pfam" id="PF02465"/>
    </source>
</evidence>
<keyword evidence="4 5" id="KW-0975">Bacterial flagellum</keyword>
<dbReference type="Pfam" id="PF07195">
    <property type="entry name" value="FliD_C"/>
    <property type="match status" value="1"/>
</dbReference>
<dbReference type="InterPro" id="IPR040026">
    <property type="entry name" value="FliD"/>
</dbReference>
<keyword evidence="9" id="KW-1185">Reference proteome</keyword>
<organism evidence="8 9">
    <name type="scientific">Collimonas rhizosphaerae</name>
    <dbReference type="NCBI Taxonomy" id="3126357"/>
    <lineage>
        <taxon>Bacteria</taxon>
        <taxon>Pseudomonadati</taxon>
        <taxon>Pseudomonadota</taxon>
        <taxon>Betaproteobacteria</taxon>
        <taxon>Burkholderiales</taxon>
        <taxon>Oxalobacteraceae</taxon>
        <taxon>Collimonas</taxon>
    </lineage>
</organism>
<keyword evidence="3" id="KW-0175">Coiled coil</keyword>
<evidence type="ECO:0000256" key="2">
    <source>
        <dbReference type="ARBA" id="ARBA00011255"/>
    </source>
</evidence>
<feature type="domain" description="Flagellar hook-associated protein 2 C-terminal" evidence="7">
    <location>
        <begin position="243"/>
        <end position="467"/>
    </location>
</feature>
<dbReference type="PANTHER" id="PTHR30288">
    <property type="entry name" value="FLAGELLAR CAP/ASSEMBLY PROTEIN FLID"/>
    <property type="match status" value="1"/>
</dbReference>
<name>A0ABU9Q161_9BURK</name>
<dbReference type="Proteomes" id="UP001495910">
    <property type="component" value="Unassembled WGS sequence"/>
</dbReference>
<evidence type="ECO:0000256" key="3">
    <source>
        <dbReference type="ARBA" id="ARBA00023054"/>
    </source>
</evidence>
<keyword evidence="8" id="KW-0282">Flagellum</keyword>
<comment type="subcellular location">
    <subcellularLocation>
        <location evidence="5">Secreted</location>
    </subcellularLocation>
    <subcellularLocation>
        <location evidence="5">Bacterial flagellum</location>
    </subcellularLocation>
</comment>
<accession>A0ABU9Q161</accession>
<reference evidence="8 9" key="1">
    <citation type="submission" date="2024-02" db="EMBL/GenBank/DDBJ databases">
        <title>Draft genome sequence of Collimonas sp. strain H4R21, an effective mineral-weathering bacterial strain isolated from the beech rhizosphere.</title>
        <authorList>
            <person name="Morin E."/>
            <person name="Uroz S."/>
            <person name="Leveau J.H.J."/>
            <person name="Kumar R."/>
            <person name="Rey M.W."/>
            <person name="Pham J."/>
        </authorList>
    </citation>
    <scope>NUCLEOTIDE SEQUENCE [LARGE SCALE GENOMIC DNA]</scope>
    <source>
        <strain evidence="8 9">H4R21</strain>
    </source>
</reference>
<comment type="caution">
    <text evidence="8">The sequence shown here is derived from an EMBL/GenBank/DDBJ whole genome shotgun (WGS) entry which is preliminary data.</text>
</comment>
<evidence type="ECO:0000313" key="8">
    <source>
        <dbReference type="EMBL" id="MEM4989946.1"/>
    </source>
</evidence>
<evidence type="ECO:0000259" key="7">
    <source>
        <dbReference type="Pfam" id="PF07195"/>
    </source>
</evidence>
<protein>
    <recommendedName>
        <fullName evidence="5">Flagellar hook-associated protein 2</fullName>
        <shortName evidence="5">HAP2</shortName>
    </recommendedName>
    <alternativeName>
        <fullName evidence="5">Flagellar cap protein</fullName>
    </alternativeName>
</protein>
<dbReference type="EMBL" id="JBANDC010000018">
    <property type="protein sequence ID" value="MEM4989946.1"/>
    <property type="molecule type" value="Genomic_DNA"/>
</dbReference>
<dbReference type="InterPro" id="IPR010809">
    <property type="entry name" value="FliD_C"/>
</dbReference>
<dbReference type="RefSeq" id="WP_342831097.1">
    <property type="nucleotide sequence ID" value="NZ_JBANDC010000018.1"/>
</dbReference>
<feature type="domain" description="Flagellar hook-associated protein 2 N-terminal" evidence="6">
    <location>
        <begin position="11"/>
        <end position="107"/>
    </location>
</feature>
<comment type="function">
    <text evidence="5">Required for morphogenesis and for the elongation of the flagellar filament by facilitating polymerization of the flagellin monomers at the tip of growing filament. Forms a capping structure, which prevents flagellin subunits (transported through the central channel of the flagellum) from leaking out without polymerization at the distal end.</text>
</comment>